<dbReference type="EMBL" id="JDTF01000004">
    <property type="protein sequence ID" value="EXX94496.1"/>
    <property type="molecule type" value="Genomic_DNA"/>
</dbReference>
<sequence length="55" mass="6132">MILQIKVHLANLAQQASGVEQHCLASRRRRHASGAADQQRCPYALFQQREPSTCG</sequence>
<name>A0ABN0RYZ0_9BORD</name>
<protein>
    <recommendedName>
        <fullName evidence="3">N-acetyltransferase YedL</fullName>
    </recommendedName>
</protein>
<reference evidence="1 2" key="1">
    <citation type="submission" date="2014-02" db="EMBL/GenBank/DDBJ databases">
        <title>Whole Genome Sequencing Of Bordetella Holmesii, An Emerging Opportunistic Infection Of Humans.</title>
        <authorList>
            <person name="Tettelin H."/>
            <person name="Hooven T.A."/>
            <person name="Hine E."/>
            <person name="Su Q."/>
            <person name="Huard R.C."/>
            <person name="Della-Latta P."/>
            <person name="Daugherty S.C."/>
            <person name="Agrawal S."/>
            <person name="Sengamalay N."/>
            <person name="Tallon L.J."/>
            <person name="Sadzewicz L."/>
            <person name="Whittier S."/>
            <person name="Fraser C.M."/>
            <person name="Ratner A.J."/>
        </authorList>
    </citation>
    <scope>NUCLEOTIDE SEQUENCE [LARGE SCALE GENOMIC DNA]</scope>
    <source>
        <strain evidence="1 2">1058</strain>
    </source>
</reference>
<dbReference type="Proteomes" id="UP000023104">
    <property type="component" value="Unassembled WGS sequence"/>
</dbReference>
<proteinExistence type="predicted"/>
<organism evidence="1 2">
    <name type="scientific">Bordetella holmesii 1058</name>
    <dbReference type="NCBI Taxonomy" id="1247648"/>
    <lineage>
        <taxon>Bacteria</taxon>
        <taxon>Pseudomonadati</taxon>
        <taxon>Pseudomonadota</taxon>
        <taxon>Betaproteobacteria</taxon>
        <taxon>Burkholderiales</taxon>
        <taxon>Alcaligenaceae</taxon>
        <taxon>Bordetella</taxon>
    </lineage>
</organism>
<evidence type="ECO:0008006" key="3">
    <source>
        <dbReference type="Google" id="ProtNLM"/>
    </source>
</evidence>
<comment type="caution">
    <text evidence="1">The sequence shown here is derived from an EMBL/GenBank/DDBJ whole genome shotgun (WGS) entry which is preliminary data.</text>
</comment>
<evidence type="ECO:0000313" key="1">
    <source>
        <dbReference type="EMBL" id="EXX94496.1"/>
    </source>
</evidence>
<accession>A0ABN0RYZ0</accession>
<gene>
    <name evidence="1" type="ORF">D559_1905</name>
</gene>
<keyword evidence="2" id="KW-1185">Reference proteome</keyword>
<evidence type="ECO:0000313" key="2">
    <source>
        <dbReference type="Proteomes" id="UP000023104"/>
    </source>
</evidence>